<dbReference type="Proteomes" id="UP001464891">
    <property type="component" value="Unassembled WGS sequence"/>
</dbReference>
<dbReference type="EMBL" id="JAMPKM010000026">
    <property type="protein sequence ID" value="MEP0820333.1"/>
    <property type="molecule type" value="Genomic_DNA"/>
</dbReference>
<accession>A0ABV0JEY1</accession>
<evidence type="ECO:0000313" key="3">
    <source>
        <dbReference type="Proteomes" id="UP001464891"/>
    </source>
</evidence>
<comment type="caution">
    <text evidence="2">The sequence shown here is derived from an EMBL/GenBank/DDBJ whole genome shotgun (WGS) entry which is preliminary data.</text>
</comment>
<gene>
    <name evidence="2" type="ORF">NC998_24850</name>
</gene>
<organism evidence="2 3">
    <name type="scientific">Trichocoleus desertorum GB2-A4</name>
    <dbReference type="NCBI Taxonomy" id="2933944"/>
    <lineage>
        <taxon>Bacteria</taxon>
        <taxon>Bacillati</taxon>
        <taxon>Cyanobacteriota</taxon>
        <taxon>Cyanophyceae</taxon>
        <taxon>Leptolyngbyales</taxon>
        <taxon>Trichocoleusaceae</taxon>
        <taxon>Trichocoleus</taxon>
    </lineage>
</organism>
<evidence type="ECO:0000313" key="2">
    <source>
        <dbReference type="EMBL" id="MEP0820333.1"/>
    </source>
</evidence>
<reference evidence="2 3" key="1">
    <citation type="submission" date="2022-04" db="EMBL/GenBank/DDBJ databases">
        <title>Positive selection, recombination, and allopatry shape intraspecific diversity of widespread and dominant cyanobacteria.</title>
        <authorList>
            <person name="Wei J."/>
            <person name="Shu W."/>
            <person name="Hu C."/>
        </authorList>
    </citation>
    <scope>NUCLEOTIDE SEQUENCE [LARGE SCALE GENOMIC DNA]</scope>
    <source>
        <strain evidence="2 3">GB2-A4</strain>
    </source>
</reference>
<evidence type="ECO:0000256" key="1">
    <source>
        <dbReference type="SAM" id="Phobius"/>
    </source>
</evidence>
<keyword evidence="3" id="KW-1185">Reference proteome</keyword>
<feature type="transmembrane region" description="Helical" evidence="1">
    <location>
        <begin position="176"/>
        <end position="202"/>
    </location>
</feature>
<protein>
    <submittedName>
        <fullName evidence="2">Uncharacterized protein</fullName>
    </submittedName>
</protein>
<proteinExistence type="predicted"/>
<name>A0ABV0JEY1_9CYAN</name>
<dbReference type="RefSeq" id="WP_190441341.1">
    <property type="nucleotide sequence ID" value="NZ_JAMPKM010000026.1"/>
</dbReference>
<keyword evidence="1" id="KW-0472">Membrane</keyword>
<sequence length="258" mass="29168">MASSTPDSNGNHKPILTGNTVLDKLLNQLEKGDREFILRLMAELGIPTNDPMHPFLVALQYYVQILREIPAAMKSAADESFRKAATIYGTIQSNLNHSVARIESIRLQWGEDTKALLPEFRSTFNIAFDQAIQSADVVLKKKVEAYRQEINQINATASQDWSQELVRTRNLYLQDVFWQGLVWASSATAIALVVVAGSAYWLGTQQGRAIAAQEFGNEDWYTISQQLINRADNKQRLLRCNEDRNAKCTLWIENPPQQ</sequence>
<keyword evidence="1" id="KW-0812">Transmembrane</keyword>
<keyword evidence="1" id="KW-1133">Transmembrane helix</keyword>